<sequence>MDQLPKKPIQILLSLFAFSFLFSLSPFFPLFTNCIATFSSKILGYTTDRNYVFLFCNGILAFLIKNSSTDHSDQDLVAKIFDYQISGPEVAEKRELVGEEAVEFKEDKAKENDLVLTSQNESTSEVTEEEEFIVSEEEEEEEGMGLMSAEEVEELNKKFEEFIRKQNNIQILGQLITQFQFPKKPIQILLSISAFSILLSLSPFFPLFSSCIAAFSSRIFTYTTDRNYIFLFCNGLLAFLIKNSSALDADQDHRKSAPEKTELVREEVVEVKEEKGKENNTLTSQDESEEEVEEFIVDEEEEEEEEEEEGEGLMSAEELNKKCEEFIRKMREGIKIEAQN</sequence>
<evidence type="ECO:0000256" key="2">
    <source>
        <dbReference type="SAM" id="Phobius"/>
    </source>
</evidence>
<dbReference type="PANTHER" id="PTHR34947">
    <property type="entry name" value="TRANSMEMBRANE PROTEIN"/>
    <property type="match status" value="1"/>
</dbReference>
<accession>A0AAV6K045</accession>
<evidence type="ECO:0000313" key="3">
    <source>
        <dbReference type="EMBL" id="KAG5545799.1"/>
    </source>
</evidence>
<reference evidence="3 4" key="1">
    <citation type="submission" date="2020-08" db="EMBL/GenBank/DDBJ databases">
        <title>Plant Genome Project.</title>
        <authorList>
            <person name="Zhang R.-G."/>
        </authorList>
    </citation>
    <scope>NUCLEOTIDE SEQUENCE [LARGE SCALE GENOMIC DNA]</scope>
    <source>
        <strain evidence="3">WSP0</strain>
        <tissue evidence="3">Leaf</tissue>
    </source>
</reference>
<feature type="transmembrane region" description="Helical" evidence="2">
    <location>
        <begin position="12"/>
        <end position="31"/>
    </location>
</feature>
<feature type="compositionally biased region" description="Acidic residues" evidence="1">
    <location>
        <begin position="286"/>
        <end position="311"/>
    </location>
</feature>
<feature type="transmembrane region" description="Helical" evidence="2">
    <location>
        <begin position="188"/>
        <end position="208"/>
    </location>
</feature>
<evidence type="ECO:0000313" key="4">
    <source>
        <dbReference type="Proteomes" id="UP000823749"/>
    </source>
</evidence>
<dbReference type="EMBL" id="JACTNZ010000006">
    <property type="protein sequence ID" value="KAG5545799.1"/>
    <property type="molecule type" value="Genomic_DNA"/>
</dbReference>
<gene>
    <name evidence="3" type="ORF">RHGRI_018081</name>
</gene>
<proteinExistence type="predicted"/>
<dbReference type="PANTHER" id="PTHR34947:SF2">
    <property type="entry name" value="TRANSMEMBRANE PROTEIN"/>
    <property type="match status" value="1"/>
</dbReference>
<feature type="region of interest" description="Disordered" evidence="1">
    <location>
        <begin position="273"/>
        <end position="317"/>
    </location>
</feature>
<keyword evidence="2" id="KW-1133">Transmembrane helix</keyword>
<name>A0AAV6K045_9ERIC</name>
<dbReference type="Proteomes" id="UP000823749">
    <property type="component" value="Chromosome 6"/>
</dbReference>
<keyword evidence="2" id="KW-0472">Membrane</keyword>
<feature type="transmembrane region" description="Helical" evidence="2">
    <location>
        <begin position="228"/>
        <end position="247"/>
    </location>
</feature>
<evidence type="ECO:0000256" key="1">
    <source>
        <dbReference type="SAM" id="MobiDB-lite"/>
    </source>
</evidence>
<keyword evidence="4" id="KW-1185">Reference proteome</keyword>
<protein>
    <recommendedName>
        <fullName evidence="5">DUF4408 domain-containing protein</fullName>
    </recommendedName>
</protein>
<keyword evidence="2" id="KW-0812">Transmembrane</keyword>
<evidence type="ECO:0008006" key="5">
    <source>
        <dbReference type="Google" id="ProtNLM"/>
    </source>
</evidence>
<organism evidence="3 4">
    <name type="scientific">Rhododendron griersonianum</name>
    <dbReference type="NCBI Taxonomy" id="479676"/>
    <lineage>
        <taxon>Eukaryota</taxon>
        <taxon>Viridiplantae</taxon>
        <taxon>Streptophyta</taxon>
        <taxon>Embryophyta</taxon>
        <taxon>Tracheophyta</taxon>
        <taxon>Spermatophyta</taxon>
        <taxon>Magnoliopsida</taxon>
        <taxon>eudicotyledons</taxon>
        <taxon>Gunneridae</taxon>
        <taxon>Pentapetalae</taxon>
        <taxon>asterids</taxon>
        <taxon>Ericales</taxon>
        <taxon>Ericaceae</taxon>
        <taxon>Ericoideae</taxon>
        <taxon>Rhodoreae</taxon>
        <taxon>Rhododendron</taxon>
    </lineage>
</organism>
<comment type="caution">
    <text evidence="3">The sequence shown here is derived from an EMBL/GenBank/DDBJ whole genome shotgun (WGS) entry which is preliminary data.</text>
</comment>
<dbReference type="AlphaFoldDB" id="A0AAV6K045"/>